<feature type="binding site" evidence="9">
    <location>
        <position position="11"/>
    </location>
    <ligand>
        <name>substrate</name>
    </ligand>
</feature>
<dbReference type="KEGG" id="tav:G4V39_05225"/>
<dbReference type="SUPFAM" id="SSF52374">
    <property type="entry name" value="Nucleotidylyl transferase"/>
    <property type="match status" value="1"/>
</dbReference>
<evidence type="ECO:0000256" key="2">
    <source>
        <dbReference type="ARBA" id="ARBA00022679"/>
    </source>
</evidence>
<comment type="function">
    <text evidence="9">Reversibly transfers an adenylyl group from ATP to 4'-phosphopantetheine, yielding dephospho-CoA (dPCoA) and pyrophosphate.</text>
</comment>
<dbReference type="GO" id="GO:0004595">
    <property type="term" value="F:pantetheine-phosphate adenylyltransferase activity"/>
    <property type="evidence" value="ECO:0007669"/>
    <property type="project" value="UniProtKB-UniRule"/>
</dbReference>
<dbReference type="Proteomes" id="UP000502179">
    <property type="component" value="Chromosome"/>
</dbReference>
<evidence type="ECO:0000256" key="5">
    <source>
        <dbReference type="ARBA" id="ARBA00022840"/>
    </source>
</evidence>
<proteinExistence type="inferred from homology"/>
<evidence type="ECO:0000256" key="6">
    <source>
        <dbReference type="ARBA" id="ARBA00022842"/>
    </source>
</evidence>
<feature type="binding site" evidence="9">
    <location>
        <position position="89"/>
    </location>
    <ligand>
        <name>substrate</name>
    </ligand>
</feature>
<reference evidence="10 11" key="1">
    <citation type="submission" date="2020-02" db="EMBL/GenBank/DDBJ databases">
        <title>Genome analysis of Thermosulfuriphilus ammonigenes ST65T, an anaerobic thermophilic chemolithoautotrophic bacterium isolated from a deep-sea hydrothermal vent.</title>
        <authorList>
            <person name="Slobodkina G."/>
            <person name="Allioux M."/>
            <person name="Merkel A."/>
            <person name="Alain K."/>
            <person name="Jebbar M."/>
            <person name="Slobodkin A."/>
        </authorList>
    </citation>
    <scope>NUCLEOTIDE SEQUENCE [LARGE SCALE GENOMIC DNA]</scope>
    <source>
        <strain evidence="10 11">ST65</strain>
    </source>
</reference>
<evidence type="ECO:0000256" key="3">
    <source>
        <dbReference type="ARBA" id="ARBA00022695"/>
    </source>
</evidence>
<dbReference type="HAMAP" id="MF_00151">
    <property type="entry name" value="PPAT_bact"/>
    <property type="match status" value="1"/>
</dbReference>
<feature type="binding site" evidence="9">
    <location>
        <begin position="90"/>
        <end position="92"/>
    </location>
    <ligand>
        <name>ATP</name>
        <dbReference type="ChEBI" id="CHEBI:30616"/>
    </ligand>
</feature>
<feature type="binding site" evidence="9">
    <location>
        <position position="75"/>
    </location>
    <ligand>
        <name>substrate</name>
    </ligand>
</feature>
<dbReference type="PANTHER" id="PTHR21342">
    <property type="entry name" value="PHOSPHOPANTETHEINE ADENYLYLTRANSFERASE"/>
    <property type="match status" value="1"/>
</dbReference>
<dbReference type="EC" id="2.7.7.3" evidence="9"/>
<dbReference type="CDD" id="cd02163">
    <property type="entry name" value="PPAT"/>
    <property type="match status" value="1"/>
</dbReference>
<feature type="binding site" evidence="9">
    <location>
        <position position="100"/>
    </location>
    <ligand>
        <name>ATP</name>
        <dbReference type="ChEBI" id="CHEBI:30616"/>
    </ligand>
</feature>
<comment type="subcellular location">
    <subcellularLocation>
        <location evidence="9">Cytoplasm</location>
    </subcellularLocation>
</comment>
<evidence type="ECO:0000256" key="8">
    <source>
        <dbReference type="ARBA" id="ARBA00029346"/>
    </source>
</evidence>
<feature type="binding site" evidence="9">
    <location>
        <begin position="125"/>
        <end position="131"/>
    </location>
    <ligand>
        <name>ATP</name>
        <dbReference type="ChEBI" id="CHEBI:30616"/>
    </ligand>
</feature>
<dbReference type="GO" id="GO:0005737">
    <property type="term" value="C:cytoplasm"/>
    <property type="evidence" value="ECO:0007669"/>
    <property type="project" value="UniProtKB-SubCell"/>
</dbReference>
<dbReference type="InterPro" id="IPR001980">
    <property type="entry name" value="PPAT"/>
</dbReference>
<evidence type="ECO:0000313" key="11">
    <source>
        <dbReference type="Proteomes" id="UP000502179"/>
    </source>
</evidence>
<dbReference type="NCBIfam" id="TIGR00125">
    <property type="entry name" value="cyt_tran_rel"/>
    <property type="match status" value="1"/>
</dbReference>
<evidence type="ECO:0000256" key="1">
    <source>
        <dbReference type="ARBA" id="ARBA00022490"/>
    </source>
</evidence>
<dbReference type="InterPro" id="IPR004821">
    <property type="entry name" value="Cyt_trans-like"/>
</dbReference>
<keyword evidence="11" id="KW-1185">Reference proteome</keyword>
<evidence type="ECO:0000313" key="10">
    <source>
        <dbReference type="EMBL" id="QIJ71708.1"/>
    </source>
</evidence>
<dbReference type="Pfam" id="PF01467">
    <property type="entry name" value="CTP_transf_like"/>
    <property type="match status" value="1"/>
</dbReference>
<evidence type="ECO:0000256" key="9">
    <source>
        <dbReference type="HAMAP-Rule" id="MF_00151"/>
    </source>
</evidence>
<keyword evidence="7 9" id="KW-0173">Coenzyme A biosynthesis</keyword>
<organism evidence="10 11">
    <name type="scientific">Thermosulfuriphilus ammonigenes</name>
    <dbReference type="NCBI Taxonomy" id="1936021"/>
    <lineage>
        <taxon>Bacteria</taxon>
        <taxon>Pseudomonadati</taxon>
        <taxon>Thermodesulfobacteriota</taxon>
        <taxon>Thermodesulfobacteria</taxon>
        <taxon>Thermodesulfobacteriales</taxon>
        <taxon>Thermodesulfobacteriaceae</taxon>
        <taxon>Thermosulfuriphilus</taxon>
    </lineage>
</organism>
<keyword evidence="3 9" id="KW-0548">Nucleotidyltransferase</keyword>
<comment type="catalytic activity">
    <reaction evidence="8 9">
        <text>(R)-4'-phosphopantetheine + ATP + H(+) = 3'-dephospho-CoA + diphosphate</text>
        <dbReference type="Rhea" id="RHEA:19801"/>
        <dbReference type="ChEBI" id="CHEBI:15378"/>
        <dbReference type="ChEBI" id="CHEBI:30616"/>
        <dbReference type="ChEBI" id="CHEBI:33019"/>
        <dbReference type="ChEBI" id="CHEBI:57328"/>
        <dbReference type="ChEBI" id="CHEBI:61723"/>
        <dbReference type="EC" id="2.7.7.3"/>
    </reaction>
</comment>
<dbReference type="InterPro" id="IPR014729">
    <property type="entry name" value="Rossmann-like_a/b/a_fold"/>
</dbReference>
<evidence type="ECO:0000256" key="4">
    <source>
        <dbReference type="ARBA" id="ARBA00022741"/>
    </source>
</evidence>
<dbReference type="PRINTS" id="PR01020">
    <property type="entry name" value="LPSBIOSNTHSS"/>
</dbReference>
<keyword evidence="2 9" id="KW-0808">Transferase</keyword>
<name>A0A6G7PW83_9BACT</name>
<keyword evidence="1 9" id="KW-0963">Cytoplasm</keyword>
<evidence type="ECO:0000256" key="7">
    <source>
        <dbReference type="ARBA" id="ARBA00022993"/>
    </source>
</evidence>
<gene>
    <name evidence="9 10" type="primary">coaD</name>
    <name evidence="10" type="ORF">G4V39_05225</name>
</gene>
<keyword evidence="6 9" id="KW-0460">Magnesium</keyword>
<keyword evidence="5 9" id="KW-0067">ATP-binding</keyword>
<comment type="cofactor">
    <cofactor evidence="9">
        <name>Mg(2+)</name>
        <dbReference type="ChEBI" id="CHEBI:18420"/>
    </cofactor>
</comment>
<feature type="binding site" evidence="9">
    <location>
        <position position="43"/>
    </location>
    <ligand>
        <name>substrate</name>
    </ligand>
</feature>
<comment type="subunit">
    <text evidence="9">Homohexamer.</text>
</comment>
<dbReference type="RefSeq" id="WP_166031926.1">
    <property type="nucleotide sequence ID" value="NZ_CP048877.1"/>
</dbReference>
<dbReference type="GO" id="GO:0005524">
    <property type="term" value="F:ATP binding"/>
    <property type="evidence" value="ECO:0007669"/>
    <property type="project" value="UniProtKB-KW"/>
</dbReference>
<comment type="similarity">
    <text evidence="9">Belongs to the bacterial CoaD family.</text>
</comment>
<keyword evidence="4 9" id="KW-0547">Nucleotide-binding</keyword>
<protein>
    <recommendedName>
        <fullName evidence="9">Phosphopantetheine adenylyltransferase</fullName>
        <ecNumber evidence="9">2.7.7.3</ecNumber>
    </recommendedName>
    <alternativeName>
        <fullName evidence="9">Dephospho-CoA pyrophosphorylase</fullName>
    </alternativeName>
    <alternativeName>
        <fullName evidence="9">Pantetheine-phosphate adenylyltransferase</fullName>
        <shortName evidence="9">PPAT</shortName>
    </alternativeName>
</protein>
<feature type="site" description="Transition state stabilizer" evidence="9">
    <location>
        <position position="19"/>
    </location>
</feature>
<dbReference type="GO" id="GO:0015937">
    <property type="term" value="P:coenzyme A biosynthetic process"/>
    <property type="evidence" value="ECO:0007669"/>
    <property type="project" value="UniProtKB-UniRule"/>
</dbReference>
<dbReference type="PANTHER" id="PTHR21342:SF1">
    <property type="entry name" value="PHOSPHOPANTETHEINE ADENYLYLTRANSFERASE"/>
    <property type="match status" value="1"/>
</dbReference>
<dbReference type="UniPathway" id="UPA00241">
    <property type="reaction ID" value="UER00355"/>
</dbReference>
<accession>A0A6G7PW83</accession>
<dbReference type="Gene3D" id="3.40.50.620">
    <property type="entry name" value="HUPs"/>
    <property type="match status" value="1"/>
</dbReference>
<feature type="binding site" evidence="9">
    <location>
        <position position="19"/>
    </location>
    <ligand>
        <name>ATP</name>
        <dbReference type="ChEBI" id="CHEBI:30616"/>
    </ligand>
</feature>
<comment type="pathway">
    <text evidence="9">Cofactor biosynthesis; coenzyme A biosynthesis; CoA from (R)-pantothenate: step 4/5.</text>
</comment>
<sequence length="169" mass="19098">MRERIAIYPGTFDPITNGHLDVIQRGVRLFDRLIVAIGLNPAKKPLFSLEERLDMIRETVAGMERVEVDYFQGLLVEYAQKRGACAVIRGLRAVSDFEYEFQIALMNRKLCPNLETVFLMPGAKWIFISSSIIKEVARFGGCLEGLVPESVERRLKERFSSRCPGGESG</sequence>
<dbReference type="NCBIfam" id="TIGR01510">
    <property type="entry name" value="coaD_prev_kdtB"/>
    <property type="match status" value="1"/>
</dbReference>
<dbReference type="EMBL" id="CP048877">
    <property type="protein sequence ID" value="QIJ71708.1"/>
    <property type="molecule type" value="Genomic_DNA"/>
</dbReference>
<dbReference type="AlphaFoldDB" id="A0A6G7PW83"/>
<feature type="binding site" evidence="9">
    <location>
        <begin position="11"/>
        <end position="12"/>
    </location>
    <ligand>
        <name>ATP</name>
        <dbReference type="ChEBI" id="CHEBI:30616"/>
    </ligand>
</feature>